<dbReference type="InterPro" id="IPR035892">
    <property type="entry name" value="C2_domain_sf"/>
</dbReference>
<evidence type="ECO:0000313" key="2">
    <source>
        <dbReference type="EMBL" id="MEQ2184864.1"/>
    </source>
</evidence>
<evidence type="ECO:0000313" key="3">
    <source>
        <dbReference type="Proteomes" id="UP001476798"/>
    </source>
</evidence>
<reference evidence="2 3" key="1">
    <citation type="submission" date="2021-06" db="EMBL/GenBank/DDBJ databases">
        <authorList>
            <person name="Palmer J.M."/>
        </authorList>
    </citation>
    <scope>NUCLEOTIDE SEQUENCE [LARGE SCALE GENOMIC DNA]</scope>
    <source>
        <strain evidence="2 3">GA_2019</strain>
        <tissue evidence="2">Muscle</tissue>
    </source>
</reference>
<evidence type="ECO:0000259" key="1">
    <source>
        <dbReference type="PROSITE" id="PS50916"/>
    </source>
</evidence>
<dbReference type="InterPro" id="IPR011011">
    <property type="entry name" value="Znf_FYVE_PHD"/>
</dbReference>
<name>A0ABV0PN00_9TELE</name>
<sequence length="265" mass="29295">MPAAPDLINLGFLSDSERELILEVLRRDQELRMVEDQRVRKLKKELLEVKRKGAKHGSGNYSERSCGRCQEPLSRLPVFSNQCKMCNHYVAHSSAPSSPAASSASSLTVPVKADVVITESVSSSTSSYSISRSQLVTRSLLISVWHNGRLSRNGFLGEVEVLLDCKDLESGREEQMALMGKMGSAVQASPFAQYKGELVISLKYVTPKKTTAEKVKGTVKIGKEEVEPESVGEEINLWQKMMQYPDSWAEGTLPLRSTMGKTKAK</sequence>
<protein>
    <recommendedName>
        <fullName evidence="1">RabBD domain-containing protein</fullName>
    </recommendedName>
</protein>
<dbReference type="PANTHER" id="PTHR45716:SF4">
    <property type="entry name" value="SYNAPTOTAGMIN-LIKE PROTEIN 4"/>
    <property type="match status" value="1"/>
</dbReference>
<dbReference type="SUPFAM" id="SSF49562">
    <property type="entry name" value="C2 domain (Calcium/lipid-binding domain, CaLB)"/>
    <property type="match status" value="1"/>
</dbReference>
<organism evidence="2 3">
    <name type="scientific">Goodea atripinnis</name>
    <dbReference type="NCBI Taxonomy" id="208336"/>
    <lineage>
        <taxon>Eukaryota</taxon>
        <taxon>Metazoa</taxon>
        <taxon>Chordata</taxon>
        <taxon>Craniata</taxon>
        <taxon>Vertebrata</taxon>
        <taxon>Euteleostomi</taxon>
        <taxon>Actinopterygii</taxon>
        <taxon>Neopterygii</taxon>
        <taxon>Teleostei</taxon>
        <taxon>Neoteleostei</taxon>
        <taxon>Acanthomorphata</taxon>
        <taxon>Ovalentaria</taxon>
        <taxon>Atherinomorphae</taxon>
        <taxon>Cyprinodontiformes</taxon>
        <taxon>Goodeidae</taxon>
        <taxon>Goodea</taxon>
    </lineage>
</organism>
<dbReference type="PANTHER" id="PTHR45716">
    <property type="entry name" value="BITESIZE, ISOFORM I"/>
    <property type="match status" value="1"/>
</dbReference>
<dbReference type="Gene3D" id="2.60.40.150">
    <property type="entry name" value="C2 domain"/>
    <property type="match status" value="1"/>
</dbReference>
<gene>
    <name evidence="2" type="ORF">GOODEAATRI_012366</name>
</gene>
<dbReference type="InterPro" id="IPR013083">
    <property type="entry name" value="Znf_RING/FYVE/PHD"/>
</dbReference>
<feature type="domain" description="RabBD" evidence="1">
    <location>
        <begin position="7"/>
        <end position="65"/>
    </location>
</feature>
<dbReference type="EMBL" id="JAHRIO010080753">
    <property type="protein sequence ID" value="MEQ2184864.1"/>
    <property type="molecule type" value="Genomic_DNA"/>
</dbReference>
<dbReference type="Gene3D" id="3.30.40.10">
    <property type="entry name" value="Zinc/RING finger domain, C3HC4 (zinc finger)"/>
    <property type="match status" value="1"/>
</dbReference>
<accession>A0ABV0PN00</accession>
<comment type="caution">
    <text evidence="2">The sequence shown here is derived from an EMBL/GenBank/DDBJ whole genome shotgun (WGS) entry which is preliminary data.</text>
</comment>
<proteinExistence type="predicted"/>
<dbReference type="PROSITE" id="PS50916">
    <property type="entry name" value="RABBD"/>
    <property type="match status" value="1"/>
</dbReference>
<keyword evidence="3" id="KW-1185">Reference proteome</keyword>
<dbReference type="InterPro" id="IPR010911">
    <property type="entry name" value="Rab_BD"/>
</dbReference>
<dbReference type="InterPro" id="IPR041282">
    <property type="entry name" value="FYVE_2"/>
</dbReference>
<dbReference type="Pfam" id="PF02318">
    <property type="entry name" value="FYVE_2"/>
    <property type="match status" value="1"/>
</dbReference>
<dbReference type="SUPFAM" id="SSF57903">
    <property type="entry name" value="FYVE/PHD zinc finger"/>
    <property type="match status" value="1"/>
</dbReference>
<dbReference type="Proteomes" id="UP001476798">
    <property type="component" value="Unassembled WGS sequence"/>
</dbReference>